<sequence>MSAEYCERPVKYGEQHCREIGSHKRYDDKCKNESIWLAYNRADKTHFARYLKRKMTTAQFEQWSRYTVELRQKAENSEMELADYQKELRI</sequence>
<evidence type="ECO:0000313" key="1">
    <source>
        <dbReference type="EMBL" id="BCK80851.1"/>
    </source>
</evidence>
<dbReference type="Pfam" id="PF19553">
    <property type="entry name" value="DUF6076"/>
    <property type="match status" value="1"/>
</dbReference>
<protein>
    <submittedName>
        <fullName evidence="1">Uncharacterized protein</fullName>
    </submittedName>
</protein>
<dbReference type="AlphaFoldDB" id="A0A810Q5Z1"/>
<gene>
    <name evidence="1" type="ORF">MM50RIKEN_06140</name>
</gene>
<name>A0A810Q5Z1_9FIRM</name>
<dbReference type="KEGG" id="vcop:MM50RIKEN_06140"/>
<evidence type="ECO:0000313" key="2">
    <source>
        <dbReference type="Proteomes" id="UP000681035"/>
    </source>
</evidence>
<proteinExistence type="predicted"/>
<dbReference type="InterPro" id="IPR045722">
    <property type="entry name" value="DUF6076"/>
</dbReference>
<reference evidence="1" key="1">
    <citation type="submission" date="2020-09" db="EMBL/GenBank/DDBJ databases">
        <title>New species isolated from human feces.</title>
        <authorList>
            <person name="Kitahara M."/>
            <person name="Shigeno Y."/>
            <person name="Shime M."/>
            <person name="Matsumoto Y."/>
            <person name="Nakamura S."/>
            <person name="Motooka D."/>
            <person name="Fukuoka S."/>
            <person name="Nishikawa H."/>
            <person name="Benno Y."/>
        </authorList>
    </citation>
    <scope>NUCLEOTIDE SEQUENCE</scope>
    <source>
        <strain evidence="1">MM50</strain>
    </source>
</reference>
<organism evidence="1 2">
    <name type="scientific">Vescimonas coprocola</name>
    <dbReference type="NCBI Taxonomy" id="2714355"/>
    <lineage>
        <taxon>Bacteria</taxon>
        <taxon>Bacillati</taxon>
        <taxon>Bacillota</taxon>
        <taxon>Clostridia</taxon>
        <taxon>Eubacteriales</taxon>
        <taxon>Oscillospiraceae</taxon>
        <taxon>Vescimonas</taxon>
    </lineage>
</organism>
<accession>A0A810Q5Z1</accession>
<dbReference type="Proteomes" id="UP000681035">
    <property type="component" value="Chromosome"/>
</dbReference>
<dbReference type="EMBL" id="AP023418">
    <property type="protein sequence ID" value="BCK80851.1"/>
    <property type="molecule type" value="Genomic_DNA"/>
</dbReference>
<keyword evidence="2" id="KW-1185">Reference proteome</keyword>